<proteinExistence type="predicted"/>
<evidence type="ECO:0000256" key="8">
    <source>
        <dbReference type="ARBA" id="ARBA00022927"/>
    </source>
</evidence>
<comment type="subcellular location">
    <subcellularLocation>
        <location evidence="2">Cytoplasm</location>
    </subcellularLocation>
    <subcellularLocation>
        <location evidence="1">Golgi apparatus membrane</location>
        <topology evidence="1">Peripheral membrane protein</topology>
        <orientation evidence="1">Cytoplasmic side</orientation>
    </subcellularLocation>
</comment>
<dbReference type="AlphaFoldDB" id="A0A9P6G286"/>
<evidence type="ECO:0000256" key="6">
    <source>
        <dbReference type="ARBA" id="ARBA00022737"/>
    </source>
</evidence>
<evidence type="ECO:0000259" key="11">
    <source>
        <dbReference type="Pfam" id="PF04053"/>
    </source>
</evidence>
<evidence type="ECO:0000256" key="4">
    <source>
        <dbReference type="ARBA" id="ARBA00022490"/>
    </source>
</evidence>
<evidence type="ECO:0000256" key="2">
    <source>
        <dbReference type="ARBA" id="ARBA00004496"/>
    </source>
</evidence>
<dbReference type="Gene3D" id="2.130.10.10">
    <property type="entry name" value="YVTN repeat-like/Quinoprotein amine dehydrogenase"/>
    <property type="match status" value="1"/>
</dbReference>
<dbReference type="CDD" id="cd22948">
    <property type="entry name" value="Coatomer_WDAD_alpha"/>
    <property type="match status" value="1"/>
</dbReference>
<dbReference type="InterPro" id="IPR015943">
    <property type="entry name" value="WD40/YVTN_repeat-like_dom_sf"/>
</dbReference>
<evidence type="ECO:0008006" key="16">
    <source>
        <dbReference type="Google" id="ProtNLM"/>
    </source>
</evidence>
<sequence>MSKRTAVQTFRREHDRFWALTAHPELNLFAAGHDNGLIVFKLERERPAYALHQNNLFYIKDKYLRVHDYANGQDAAVLSVRRSGSQFVQPRSLSYNPAERAVLITSTVDGGTYELYNLPKDFSGEARESSSDGKRGTGNAAIFIARNRFAVLEKASQNISIRDLQNNSTKSFKTPSVVNEIFYAGTGQLLLSTPTSVILFDIQQRRIISEVTTPPVKYVVWSADMSHVALLSKHTITIATKSLEQTCLIHETIRIKSATWDDSGILIYSTLNHIKYTLTQGDNGIIRTLEQPIYLTRVKGKNVYCLDREGKTCTIPIDPTEYRFKLALVKRNYDEVLQIIRNSNLVGQSIIAYLQKKGYPEIALHFVREDKTRFELAIECGNLEVGLETAKVMDRKEHWTKLAQEALRQGNHQIVEMCYQRIKNVDRLSFLYLITGSTDKLSKMLMIAEKRGDAMSRFHNTLFLGNVEERVRLLREVGQAPLAYMTAKTHGLDEIAEDILQEAGLTPEDVADLPTHGTLLVPPRPLMRAHDSNWPQLAVSRSYFEGAFTGDMEGVAPVTPMIASEPEPQVDQWGMDDDFSVPGTEHKPTSLAPVMNDAFDMDGDGGWDMDADLAAELHAETGAIVAEDNGLAVPVAGQSEGEIWCQNSPLAADHVAAGAFESAMQLLNRQVGAVNFEPLKDQFLSIFQASRTALTGNEGMPSIMVPVRRNPDETEQRKALPVLVKSFQSLISKELQEAYKSTTANKLVEACTLFRAILHSLLLTIVTQPSEAEEVLQLVGVCREYILGLSIELSRREIQNDTSAAGIKRTLELAAYFTGVQLQPKHMIISLRTAMTACYKHKNLQSAQTFARRLLELAPPGQAATLARQIQQVAERNPRDEIQLDYDQFNSFVVCGISYTPIYRGSPSVQCPYCRTHFKPEYQGNLCTVCDISQIGSTGTGMVVRA</sequence>
<dbReference type="GO" id="GO:0030126">
    <property type="term" value="C:COPI vesicle coat"/>
    <property type="evidence" value="ECO:0007669"/>
    <property type="project" value="InterPro"/>
</dbReference>
<evidence type="ECO:0000259" key="13">
    <source>
        <dbReference type="Pfam" id="PF23953"/>
    </source>
</evidence>
<evidence type="ECO:0000259" key="12">
    <source>
        <dbReference type="Pfam" id="PF06957"/>
    </source>
</evidence>
<accession>A0A9P6G286</accession>
<dbReference type="GO" id="GO:0006886">
    <property type="term" value="P:intracellular protein transport"/>
    <property type="evidence" value="ECO:0007669"/>
    <property type="project" value="InterPro"/>
</dbReference>
<dbReference type="InterPro" id="IPR056176">
    <property type="entry name" value="TPR_COPA_B"/>
</dbReference>
<dbReference type="SUPFAM" id="SSF82171">
    <property type="entry name" value="DPP6 N-terminal domain-like"/>
    <property type="match status" value="1"/>
</dbReference>
<keyword evidence="4" id="KW-0963">Cytoplasm</keyword>
<dbReference type="GO" id="GO:0005198">
    <property type="term" value="F:structural molecule activity"/>
    <property type="evidence" value="ECO:0007669"/>
    <property type="project" value="InterPro"/>
</dbReference>
<evidence type="ECO:0000256" key="1">
    <source>
        <dbReference type="ARBA" id="ARBA00004255"/>
    </source>
</evidence>
<name>A0A9P6G286_9FUNG</name>
<dbReference type="GO" id="GO:0016192">
    <property type="term" value="P:vesicle-mediated transport"/>
    <property type="evidence" value="ECO:0007669"/>
    <property type="project" value="UniProtKB-KW"/>
</dbReference>
<dbReference type="GO" id="GO:0000139">
    <property type="term" value="C:Golgi membrane"/>
    <property type="evidence" value="ECO:0007669"/>
    <property type="project" value="UniProtKB-SubCell"/>
</dbReference>
<dbReference type="Proteomes" id="UP000780801">
    <property type="component" value="Unassembled WGS sequence"/>
</dbReference>
<feature type="domain" description="COPA/B TPR" evidence="13">
    <location>
        <begin position="334"/>
        <end position="496"/>
    </location>
</feature>
<keyword evidence="6" id="KW-0677">Repeat</keyword>
<keyword evidence="15" id="KW-1185">Reference proteome</keyword>
<evidence type="ECO:0000256" key="10">
    <source>
        <dbReference type="ARBA" id="ARBA00023136"/>
    </source>
</evidence>
<dbReference type="FunFam" id="1.25.40.470:FF:000002">
    <property type="entry name" value="Coatomer subunit alpha"/>
    <property type="match status" value="1"/>
</dbReference>
<evidence type="ECO:0000256" key="5">
    <source>
        <dbReference type="ARBA" id="ARBA00022574"/>
    </source>
</evidence>
<dbReference type="OrthoDB" id="10261470at2759"/>
<evidence type="ECO:0000313" key="14">
    <source>
        <dbReference type="EMBL" id="KAF9585928.1"/>
    </source>
</evidence>
<evidence type="ECO:0000256" key="7">
    <source>
        <dbReference type="ARBA" id="ARBA00022892"/>
    </source>
</evidence>
<keyword evidence="7" id="KW-0931">ER-Golgi transport</keyword>
<keyword evidence="3" id="KW-0813">Transport</keyword>
<dbReference type="EMBL" id="JAABOA010000099">
    <property type="protein sequence ID" value="KAF9585928.1"/>
    <property type="molecule type" value="Genomic_DNA"/>
</dbReference>
<evidence type="ECO:0000256" key="3">
    <source>
        <dbReference type="ARBA" id="ARBA00022448"/>
    </source>
</evidence>
<dbReference type="InterPro" id="IPR010714">
    <property type="entry name" value="Coatomer_asu_C"/>
</dbReference>
<dbReference type="InterPro" id="IPR006692">
    <property type="entry name" value="Beta-prop_COPA/B_2nd"/>
</dbReference>
<organism evidence="14 15">
    <name type="scientific">Lunasporangiospora selenospora</name>
    <dbReference type="NCBI Taxonomy" id="979761"/>
    <lineage>
        <taxon>Eukaryota</taxon>
        <taxon>Fungi</taxon>
        <taxon>Fungi incertae sedis</taxon>
        <taxon>Mucoromycota</taxon>
        <taxon>Mortierellomycotina</taxon>
        <taxon>Mortierellomycetes</taxon>
        <taxon>Mortierellales</taxon>
        <taxon>Mortierellaceae</taxon>
        <taxon>Lunasporangiospora</taxon>
    </lineage>
</organism>
<keyword evidence="10" id="KW-0472">Membrane</keyword>
<reference evidence="14" key="1">
    <citation type="journal article" date="2020" name="Fungal Divers.">
        <title>Resolving the Mortierellaceae phylogeny through synthesis of multi-gene phylogenetics and phylogenomics.</title>
        <authorList>
            <person name="Vandepol N."/>
            <person name="Liber J."/>
            <person name="Desiro A."/>
            <person name="Na H."/>
            <person name="Kennedy M."/>
            <person name="Barry K."/>
            <person name="Grigoriev I.V."/>
            <person name="Miller A.N."/>
            <person name="O'Donnell K."/>
            <person name="Stajich J.E."/>
            <person name="Bonito G."/>
        </authorList>
    </citation>
    <scope>NUCLEOTIDE SEQUENCE</scope>
    <source>
        <strain evidence="14">KOD1015</strain>
    </source>
</reference>
<dbReference type="InterPro" id="IPR047312">
    <property type="entry name" value="Coatomer_alpha_WD-assoc_reg"/>
</dbReference>
<keyword evidence="5" id="KW-0853">WD repeat</keyword>
<dbReference type="Pfam" id="PF23953">
    <property type="entry name" value="TPR_COPA_B"/>
    <property type="match status" value="1"/>
</dbReference>
<dbReference type="Gene3D" id="1.25.40.470">
    <property type="match status" value="1"/>
</dbReference>
<evidence type="ECO:0000256" key="9">
    <source>
        <dbReference type="ARBA" id="ARBA00023034"/>
    </source>
</evidence>
<keyword evidence="8" id="KW-0653">Protein transport</keyword>
<feature type="domain" description="Coatomer alpha subunit C-terminal" evidence="12">
    <location>
        <begin position="542"/>
        <end position="944"/>
    </location>
</feature>
<protein>
    <recommendedName>
        <fullName evidence="16">Coatomer subunit alpha</fullName>
    </recommendedName>
</protein>
<gene>
    <name evidence="14" type="ORF">BGW38_010979</name>
</gene>
<keyword evidence="9" id="KW-0333">Golgi apparatus</keyword>
<comment type="caution">
    <text evidence="14">The sequence shown here is derived from an EMBL/GenBank/DDBJ whole genome shotgun (WGS) entry which is preliminary data.</text>
</comment>
<dbReference type="Pfam" id="PF06957">
    <property type="entry name" value="COPI_C"/>
    <property type="match status" value="1"/>
</dbReference>
<dbReference type="Pfam" id="PF04053">
    <property type="entry name" value="B-prop_COPA_B_2nd"/>
    <property type="match status" value="1"/>
</dbReference>
<feature type="domain" description="COPA/B second beta-propeller" evidence="11">
    <location>
        <begin position="64"/>
        <end position="307"/>
    </location>
</feature>
<evidence type="ECO:0000313" key="15">
    <source>
        <dbReference type="Proteomes" id="UP000780801"/>
    </source>
</evidence>